<evidence type="ECO:0000313" key="9">
    <source>
        <dbReference type="EMBL" id="RZF42553.1"/>
    </source>
</evidence>
<dbReference type="SUPFAM" id="SSF51905">
    <property type="entry name" value="FAD/NAD(P)-binding domain"/>
    <property type="match status" value="1"/>
</dbReference>
<keyword evidence="6" id="KW-0274">FAD</keyword>
<keyword evidence="10" id="KW-1185">Reference proteome</keyword>
<dbReference type="PANTHER" id="PTHR10742:SF405">
    <property type="entry name" value="PEROXISOMAL N(1)-ACETYL-SPERMINE_SPERMIDINE OXIDASE"/>
    <property type="match status" value="1"/>
</dbReference>
<evidence type="ECO:0000313" key="10">
    <source>
        <dbReference type="Proteomes" id="UP000291343"/>
    </source>
</evidence>
<dbReference type="OrthoDB" id="5046242at2759"/>
<name>A0A482X9Y2_LAOST</name>
<dbReference type="InterPro" id="IPR050281">
    <property type="entry name" value="Flavin_monoamine_oxidase"/>
</dbReference>
<evidence type="ECO:0000256" key="5">
    <source>
        <dbReference type="ARBA" id="ARBA00022630"/>
    </source>
</evidence>
<evidence type="ECO:0000256" key="6">
    <source>
        <dbReference type="ARBA" id="ARBA00022827"/>
    </source>
</evidence>
<gene>
    <name evidence="9" type="ORF">LSTR_LSTR016939</name>
</gene>
<dbReference type="GO" id="GO:0005737">
    <property type="term" value="C:cytoplasm"/>
    <property type="evidence" value="ECO:0007669"/>
    <property type="project" value="UniProtKB-SubCell"/>
</dbReference>
<dbReference type="GO" id="GO:0046592">
    <property type="term" value="F:polyamine oxidase activity"/>
    <property type="evidence" value="ECO:0007669"/>
    <property type="project" value="TreeGrafter"/>
</dbReference>
<keyword evidence="7" id="KW-0560">Oxidoreductase</keyword>
<reference evidence="9 10" key="1">
    <citation type="journal article" date="2017" name="Gigascience">
        <title>Genome sequence of the small brown planthopper, Laodelphax striatellus.</title>
        <authorList>
            <person name="Zhu J."/>
            <person name="Jiang F."/>
            <person name="Wang X."/>
            <person name="Yang P."/>
            <person name="Bao Y."/>
            <person name="Zhao W."/>
            <person name="Wang W."/>
            <person name="Lu H."/>
            <person name="Wang Q."/>
            <person name="Cui N."/>
            <person name="Li J."/>
            <person name="Chen X."/>
            <person name="Luo L."/>
            <person name="Yu J."/>
            <person name="Kang L."/>
            <person name="Cui F."/>
        </authorList>
    </citation>
    <scope>NUCLEOTIDE SEQUENCE [LARGE SCALE GENOMIC DNA]</scope>
    <source>
        <strain evidence="9">Lst14</strain>
    </source>
</reference>
<dbReference type="AlphaFoldDB" id="A0A482X9Y2"/>
<dbReference type="SUPFAM" id="SSF54373">
    <property type="entry name" value="FAD-linked reductases, C-terminal domain"/>
    <property type="match status" value="1"/>
</dbReference>
<comment type="cofactor">
    <cofactor evidence="1">
        <name>FAD</name>
        <dbReference type="ChEBI" id="CHEBI:57692"/>
    </cofactor>
</comment>
<dbReference type="InterPro" id="IPR002937">
    <property type="entry name" value="Amino_oxidase"/>
</dbReference>
<evidence type="ECO:0000256" key="3">
    <source>
        <dbReference type="ARBA" id="ARBA00005995"/>
    </source>
</evidence>
<evidence type="ECO:0000256" key="7">
    <source>
        <dbReference type="ARBA" id="ARBA00023002"/>
    </source>
</evidence>
<feature type="domain" description="Amine oxidase" evidence="8">
    <location>
        <begin position="26"/>
        <end position="265"/>
    </location>
</feature>
<evidence type="ECO:0000256" key="1">
    <source>
        <dbReference type="ARBA" id="ARBA00001974"/>
    </source>
</evidence>
<protein>
    <recommendedName>
        <fullName evidence="8">Amine oxidase domain-containing protein</fullName>
    </recommendedName>
</protein>
<dbReference type="STRING" id="195883.A0A482X9Y2"/>
<sequence>MNGFSQGGSDESIMKNRIENDDSRIEIDKCDNRTLLPVTVVCENNVQYRTSHVIVTSSLGYLKRNHETLFSPTLPGGLVKAIETMGFNVINKIFLIYTEPWWSKDEKGFQIMWRGKQNCSLNHKEYWMRSLTGFDVLSNFDNVLLGWVGGKGAIEMENLTKEEIGRHCTSLLAKITRRNDLPHPVEVIRSQWHSNRFVCGGYSHTTSQCDQTCGPESLQAPVYVESLISNQHPAILLAGEATHETYFSTTHGAFESGERQARKIISFINENKKM</sequence>
<dbReference type="Proteomes" id="UP000291343">
    <property type="component" value="Unassembled WGS sequence"/>
</dbReference>
<dbReference type="Pfam" id="PF01593">
    <property type="entry name" value="Amino_oxidase"/>
    <property type="match status" value="1"/>
</dbReference>
<dbReference type="PANTHER" id="PTHR10742">
    <property type="entry name" value="FLAVIN MONOAMINE OXIDASE"/>
    <property type="match status" value="1"/>
</dbReference>
<evidence type="ECO:0000256" key="2">
    <source>
        <dbReference type="ARBA" id="ARBA00004496"/>
    </source>
</evidence>
<dbReference type="Gene3D" id="3.50.50.60">
    <property type="entry name" value="FAD/NAD(P)-binding domain"/>
    <property type="match status" value="1"/>
</dbReference>
<dbReference type="InterPro" id="IPR036188">
    <property type="entry name" value="FAD/NAD-bd_sf"/>
</dbReference>
<comment type="subcellular location">
    <subcellularLocation>
        <location evidence="2">Cytoplasm</location>
    </subcellularLocation>
</comment>
<organism evidence="9 10">
    <name type="scientific">Laodelphax striatellus</name>
    <name type="common">Small brown planthopper</name>
    <name type="synonym">Delphax striatella</name>
    <dbReference type="NCBI Taxonomy" id="195883"/>
    <lineage>
        <taxon>Eukaryota</taxon>
        <taxon>Metazoa</taxon>
        <taxon>Ecdysozoa</taxon>
        <taxon>Arthropoda</taxon>
        <taxon>Hexapoda</taxon>
        <taxon>Insecta</taxon>
        <taxon>Pterygota</taxon>
        <taxon>Neoptera</taxon>
        <taxon>Paraneoptera</taxon>
        <taxon>Hemiptera</taxon>
        <taxon>Auchenorrhyncha</taxon>
        <taxon>Fulgoroidea</taxon>
        <taxon>Delphacidae</taxon>
        <taxon>Criomorphinae</taxon>
        <taxon>Laodelphax</taxon>
    </lineage>
</organism>
<comment type="similarity">
    <text evidence="3">Belongs to the flavin monoamine oxidase family.</text>
</comment>
<evidence type="ECO:0000256" key="4">
    <source>
        <dbReference type="ARBA" id="ARBA00022490"/>
    </source>
</evidence>
<comment type="caution">
    <text evidence="9">The sequence shown here is derived from an EMBL/GenBank/DDBJ whole genome shotgun (WGS) entry which is preliminary data.</text>
</comment>
<keyword evidence="5" id="KW-0285">Flavoprotein</keyword>
<evidence type="ECO:0000259" key="8">
    <source>
        <dbReference type="Pfam" id="PF01593"/>
    </source>
</evidence>
<dbReference type="Gene3D" id="3.90.660.10">
    <property type="match status" value="1"/>
</dbReference>
<dbReference type="EMBL" id="QKKF02014773">
    <property type="protein sequence ID" value="RZF42553.1"/>
    <property type="molecule type" value="Genomic_DNA"/>
</dbReference>
<dbReference type="InParanoid" id="A0A482X9Y2"/>
<proteinExistence type="inferred from homology"/>
<accession>A0A482X9Y2</accession>
<keyword evidence="4" id="KW-0963">Cytoplasm</keyword>
<dbReference type="SMR" id="A0A482X9Y2"/>